<dbReference type="EMBL" id="CAXKWB010029319">
    <property type="protein sequence ID" value="CAL4135365.1"/>
    <property type="molecule type" value="Genomic_DNA"/>
</dbReference>
<reference evidence="2 3" key="1">
    <citation type="submission" date="2024-05" db="EMBL/GenBank/DDBJ databases">
        <authorList>
            <person name="Wallberg A."/>
        </authorList>
    </citation>
    <scope>NUCLEOTIDE SEQUENCE [LARGE SCALE GENOMIC DNA]</scope>
</reference>
<dbReference type="Gene3D" id="3.40.50.300">
    <property type="entry name" value="P-loop containing nucleotide triphosphate hydrolases"/>
    <property type="match status" value="1"/>
</dbReference>
<evidence type="ECO:0000313" key="2">
    <source>
        <dbReference type="EMBL" id="CAL4135365.1"/>
    </source>
</evidence>
<dbReference type="SUPFAM" id="SSF52540">
    <property type="entry name" value="P-loop containing nucleoside triphosphate hydrolases"/>
    <property type="match status" value="1"/>
</dbReference>
<evidence type="ECO:0000313" key="3">
    <source>
        <dbReference type="Proteomes" id="UP001497623"/>
    </source>
</evidence>
<dbReference type="InterPro" id="IPR007111">
    <property type="entry name" value="NACHT_NTPase"/>
</dbReference>
<dbReference type="PANTHER" id="PTHR46312:SF2">
    <property type="entry name" value="NUCLEOTIDE-BINDING OLIGOMERIZATION DOMAIN-CONTAINING PROTEIN 2-LIKE"/>
    <property type="match status" value="1"/>
</dbReference>
<sequence length="604" mass="69213">QNLVKEAANAATVINNLINSSLNANTTINASALANTQAQTALNDIKDASIEFQTLIETTLERINEANTSLSANTNSNIKASMEFQSLADSILKTIHETKSEAVRKKWNDTEVLESAQSELIEFLSTKCQVQTAEGFEGGCKASPSDIMTEFLMLRVRNDNFSEKEWQETDKIEYQSVLELRSRNGKYFDIVVLTGQGGMGKTTLSKYIGWVFATDPSKIKGLTEVDLVLYLECRNLGIKCFDDLLKLLFPETPKKFQMDLEEFKSFIRRQNVLTIIDGYDEVHPGTEQAVSEIFQLRNKRFIVSTRPRSLRNIRYLVPDDKESITMQLLGILPEHYEKFVLKLLNILVEDEEQRKKICKELVSQLRNMITKFGTFLNSPMILTNITHLKVEEPDKMKDFSNTTEVYEALRRLKIGKVLKRLVQSKVSADTDLESMIAKFMEIYDKIAVKAFIDYQYELSKELVLELIGECQKHCIPHEQIMSTFFSTHIYHDGCLPVTGYKYFHLTEQEFSFAKYLGMLIEKVIMNESIQEDAEILEMTCILKNNPIWNYLTGSITEHELNQDKHRISRFRNVVLFLVGEIARLSQSKKIFKKLADKLIGIVGI</sequence>
<feature type="non-terminal residue" evidence="2">
    <location>
        <position position="1"/>
    </location>
</feature>
<dbReference type="Proteomes" id="UP001497623">
    <property type="component" value="Unassembled WGS sequence"/>
</dbReference>
<organism evidence="2 3">
    <name type="scientific">Meganyctiphanes norvegica</name>
    <name type="common">Northern krill</name>
    <name type="synonym">Thysanopoda norvegica</name>
    <dbReference type="NCBI Taxonomy" id="48144"/>
    <lineage>
        <taxon>Eukaryota</taxon>
        <taxon>Metazoa</taxon>
        <taxon>Ecdysozoa</taxon>
        <taxon>Arthropoda</taxon>
        <taxon>Crustacea</taxon>
        <taxon>Multicrustacea</taxon>
        <taxon>Malacostraca</taxon>
        <taxon>Eumalacostraca</taxon>
        <taxon>Eucarida</taxon>
        <taxon>Euphausiacea</taxon>
        <taxon>Euphausiidae</taxon>
        <taxon>Meganyctiphanes</taxon>
    </lineage>
</organism>
<keyword evidence="3" id="KW-1185">Reference proteome</keyword>
<dbReference type="PANTHER" id="PTHR46312">
    <property type="entry name" value="NACHT DOMAIN-CONTAINING PROTEIN"/>
    <property type="match status" value="1"/>
</dbReference>
<dbReference type="AlphaFoldDB" id="A0AAV2RRC9"/>
<dbReference type="Pfam" id="PF05729">
    <property type="entry name" value="NACHT"/>
    <property type="match status" value="1"/>
</dbReference>
<gene>
    <name evidence="2" type="ORF">MNOR_LOCUS27601</name>
</gene>
<name>A0AAV2RRC9_MEGNR</name>
<dbReference type="PROSITE" id="PS50837">
    <property type="entry name" value="NACHT"/>
    <property type="match status" value="1"/>
</dbReference>
<feature type="domain" description="NACHT" evidence="1">
    <location>
        <begin position="189"/>
        <end position="282"/>
    </location>
</feature>
<accession>A0AAV2RRC9</accession>
<comment type="caution">
    <text evidence="2">The sequence shown here is derived from an EMBL/GenBank/DDBJ whole genome shotgun (WGS) entry which is preliminary data.</text>
</comment>
<dbReference type="InterPro" id="IPR027417">
    <property type="entry name" value="P-loop_NTPase"/>
</dbReference>
<protein>
    <recommendedName>
        <fullName evidence="1">NACHT domain-containing protein</fullName>
    </recommendedName>
</protein>
<evidence type="ECO:0000259" key="1">
    <source>
        <dbReference type="PROSITE" id="PS50837"/>
    </source>
</evidence>
<proteinExistence type="predicted"/>